<feature type="region of interest" description="Disordered" evidence="1">
    <location>
        <begin position="94"/>
        <end position="125"/>
    </location>
</feature>
<dbReference type="Gene3D" id="3.30.70.2390">
    <property type="match status" value="1"/>
</dbReference>
<organism evidence="3 4">
    <name type="scientific">Candidatus Woesebacteria bacterium CG22_combo_CG10-13_8_21_14_all_39_10</name>
    <dbReference type="NCBI Taxonomy" id="1975059"/>
    <lineage>
        <taxon>Bacteria</taxon>
        <taxon>Candidatus Woeseibacteriota</taxon>
    </lineage>
</organism>
<dbReference type="Proteomes" id="UP000229847">
    <property type="component" value="Unassembled WGS sequence"/>
</dbReference>
<evidence type="ECO:0000313" key="3">
    <source>
        <dbReference type="EMBL" id="PIP57543.1"/>
    </source>
</evidence>
<feature type="compositionally biased region" description="Low complexity" evidence="1">
    <location>
        <begin position="109"/>
        <end position="125"/>
    </location>
</feature>
<dbReference type="Pfam" id="PF13399">
    <property type="entry name" value="LytR_C"/>
    <property type="match status" value="1"/>
</dbReference>
<dbReference type="EMBL" id="PCSW01000077">
    <property type="protein sequence ID" value="PIP57543.1"/>
    <property type="molecule type" value="Genomic_DNA"/>
</dbReference>
<feature type="non-terminal residue" evidence="3">
    <location>
        <position position="1"/>
    </location>
</feature>
<proteinExistence type="predicted"/>
<name>A0A2H0BIN4_9BACT</name>
<accession>A0A2H0BIN4</accession>
<evidence type="ECO:0000256" key="1">
    <source>
        <dbReference type="SAM" id="MobiDB-lite"/>
    </source>
</evidence>
<evidence type="ECO:0000259" key="2">
    <source>
        <dbReference type="Pfam" id="PF13399"/>
    </source>
</evidence>
<sequence>KTKVVISIENGTGIVGEAAYLRDILKSAGYSVFKVGNSATSDNINTTVTFSSSLEESVKTEITTKLNNVYKEVTVANSSTQKDDVLIITGLRKGATAKPSATPSPSPSASPTGSPTASPSASPTT</sequence>
<dbReference type="InterPro" id="IPR027381">
    <property type="entry name" value="LytR/CpsA/Psr_C"/>
</dbReference>
<dbReference type="AlphaFoldDB" id="A0A2H0BIN4"/>
<reference evidence="3 4" key="1">
    <citation type="submission" date="2017-09" db="EMBL/GenBank/DDBJ databases">
        <title>Depth-based differentiation of microbial function through sediment-hosted aquifers and enrichment of novel symbionts in the deep terrestrial subsurface.</title>
        <authorList>
            <person name="Probst A.J."/>
            <person name="Ladd B."/>
            <person name="Jarett J.K."/>
            <person name="Geller-Mcgrath D.E."/>
            <person name="Sieber C.M."/>
            <person name="Emerson J.B."/>
            <person name="Anantharaman K."/>
            <person name="Thomas B.C."/>
            <person name="Malmstrom R."/>
            <person name="Stieglmeier M."/>
            <person name="Klingl A."/>
            <person name="Woyke T."/>
            <person name="Ryan C.M."/>
            <person name="Banfield J.F."/>
        </authorList>
    </citation>
    <scope>NUCLEOTIDE SEQUENCE [LARGE SCALE GENOMIC DNA]</scope>
    <source>
        <strain evidence="3">CG22_combo_CG10-13_8_21_14_all_39_10</strain>
    </source>
</reference>
<comment type="caution">
    <text evidence="3">The sequence shown here is derived from an EMBL/GenBank/DDBJ whole genome shotgun (WGS) entry which is preliminary data.</text>
</comment>
<protein>
    <recommendedName>
        <fullName evidence="2">LytR/CpsA/Psr regulator C-terminal domain-containing protein</fullName>
    </recommendedName>
</protein>
<feature type="domain" description="LytR/CpsA/Psr regulator C-terminal" evidence="2">
    <location>
        <begin position="4"/>
        <end position="67"/>
    </location>
</feature>
<evidence type="ECO:0000313" key="4">
    <source>
        <dbReference type="Proteomes" id="UP000229847"/>
    </source>
</evidence>
<gene>
    <name evidence="3" type="ORF">COX03_02520</name>
</gene>
<feature type="non-terminal residue" evidence="3">
    <location>
        <position position="125"/>
    </location>
</feature>